<reference evidence="2 3" key="1">
    <citation type="submission" date="2024-04" db="EMBL/GenBank/DDBJ databases">
        <title>Screening of coral probiotics and analysis of their probiotic properties.</title>
        <authorList>
            <person name="Wang S."/>
        </authorList>
    </citation>
    <scope>NUCLEOTIDE SEQUENCE [LARGE SCALE GENOMIC DNA]</scope>
    <source>
        <strain evidence="2 3">GXU-Z9</strain>
    </source>
</reference>
<dbReference type="Gene3D" id="3.40.50.620">
    <property type="entry name" value="HUPs"/>
    <property type="match status" value="1"/>
</dbReference>
<keyword evidence="3" id="KW-1185">Reference proteome</keyword>
<dbReference type="Proteomes" id="UP001472074">
    <property type="component" value="Chromosome"/>
</dbReference>
<dbReference type="SUPFAM" id="SSF52402">
    <property type="entry name" value="Adenine nucleotide alpha hydrolases-like"/>
    <property type="match status" value="1"/>
</dbReference>
<protein>
    <submittedName>
        <fullName evidence="2">Phosphoadenosine phosphosulfate reductase family protein</fullName>
    </submittedName>
</protein>
<gene>
    <name evidence="2" type="ORF">AADC60_24605</name>
</gene>
<evidence type="ECO:0000313" key="3">
    <source>
        <dbReference type="Proteomes" id="UP001472074"/>
    </source>
</evidence>
<proteinExistence type="predicted"/>
<name>A0ABZ2ZGC8_9BACI</name>
<accession>A0ABZ2ZGC8</accession>
<evidence type="ECO:0000259" key="1">
    <source>
        <dbReference type="Pfam" id="PF01507"/>
    </source>
</evidence>
<sequence length="242" mass="28338">MAKKEVCWFSGGVSSFIAAYLRKETIDEIFYIHINDQHPDTLRFLHDCEKALGKKITIIQSDKFEWVEEVIRKTRYVNGPSGARCTMELKKKVRQEWEKEQHGEMVYVWGYDSTEQHRADRLKEAMPEYEHIFPLLDGNLSKEEVHGMLHRLGIKRPAMYEMGYRNNNCIGCVKGGMGYWNKIRKDFPEVFAERAKLEREIGRSCIKGVFLDELEPNRGRIEDEVMEECGIMCEIAYGKVNE</sequence>
<feature type="domain" description="Phosphoadenosine phosphosulphate reductase" evidence="1">
    <location>
        <begin position="6"/>
        <end position="173"/>
    </location>
</feature>
<dbReference type="RefSeq" id="WP_342025746.1">
    <property type="nucleotide sequence ID" value="NZ_CP151651.1"/>
</dbReference>
<organism evidence="2 3">
    <name type="scientific">Cytobacillus pseudoceanisediminis</name>
    <dbReference type="NCBI Taxonomy" id="3051614"/>
    <lineage>
        <taxon>Bacteria</taxon>
        <taxon>Bacillati</taxon>
        <taxon>Bacillota</taxon>
        <taxon>Bacilli</taxon>
        <taxon>Bacillales</taxon>
        <taxon>Bacillaceae</taxon>
        <taxon>Cytobacillus</taxon>
    </lineage>
</organism>
<evidence type="ECO:0000313" key="2">
    <source>
        <dbReference type="EMBL" id="WZP07197.1"/>
    </source>
</evidence>
<dbReference type="InterPro" id="IPR002500">
    <property type="entry name" value="PAPS_reduct_dom"/>
</dbReference>
<dbReference type="EMBL" id="CP151651">
    <property type="protein sequence ID" value="WZP07197.1"/>
    <property type="molecule type" value="Genomic_DNA"/>
</dbReference>
<dbReference type="InterPro" id="IPR014729">
    <property type="entry name" value="Rossmann-like_a/b/a_fold"/>
</dbReference>
<dbReference type="Pfam" id="PF01507">
    <property type="entry name" value="PAPS_reduct"/>
    <property type="match status" value="1"/>
</dbReference>